<evidence type="ECO:0000256" key="7">
    <source>
        <dbReference type="ARBA" id="ARBA00023040"/>
    </source>
</evidence>
<feature type="transmembrane region" description="Helical" evidence="13">
    <location>
        <begin position="838"/>
        <end position="858"/>
    </location>
</feature>
<dbReference type="FunFam" id="2.10.50.30:FF:000002">
    <property type="entry name" value="Vomeronasal 2 receptor, h1"/>
    <property type="match status" value="1"/>
</dbReference>
<dbReference type="Pfam" id="PF01094">
    <property type="entry name" value="ANF_receptor"/>
    <property type="match status" value="1"/>
</dbReference>
<keyword evidence="9" id="KW-0675">Receptor</keyword>
<dbReference type="AlphaFoldDB" id="A0A9J7JRM8"/>
<dbReference type="InterPro" id="IPR038550">
    <property type="entry name" value="GPCR_3_9-Cys_sf"/>
</dbReference>
<feature type="transmembrane region" description="Helical" evidence="13">
    <location>
        <begin position="750"/>
        <end position="775"/>
    </location>
</feature>
<keyword evidence="7" id="KW-0297">G-protein coupled receptor</keyword>
<keyword evidence="4 13" id="KW-0812">Transmembrane</keyword>
<feature type="transmembrane region" description="Helical" evidence="13">
    <location>
        <begin position="644"/>
        <end position="667"/>
    </location>
</feature>
<gene>
    <name evidence="16" type="primary">LOC113830928</name>
</gene>
<keyword evidence="10" id="KW-0325">Glycoprotein</keyword>
<reference evidence="16" key="3">
    <citation type="submission" date="2025-08" db="UniProtKB">
        <authorList>
            <consortium name="RefSeq"/>
        </authorList>
    </citation>
    <scope>IDENTIFICATION</scope>
    <source>
        <strain evidence="16">17A/GY</strain>
        <tissue evidence="16">Liver</tissue>
    </source>
</reference>
<evidence type="ECO:0000256" key="6">
    <source>
        <dbReference type="ARBA" id="ARBA00022989"/>
    </source>
</evidence>
<evidence type="ECO:0000256" key="5">
    <source>
        <dbReference type="ARBA" id="ARBA00022729"/>
    </source>
</evidence>
<dbReference type="PANTHER" id="PTHR24061">
    <property type="entry name" value="CALCIUM-SENSING RECEPTOR-RELATED"/>
    <property type="match status" value="1"/>
</dbReference>
<dbReference type="RefSeq" id="XP_027271853.1">
    <property type="nucleotide sequence ID" value="XM_027416052.1"/>
</dbReference>
<keyword evidence="3" id="KW-1003">Cell membrane</keyword>
<dbReference type="PROSITE" id="PS50259">
    <property type="entry name" value="G_PROTEIN_RECEP_F3_4"/>
    <property type="match status" value="1"/>
</dbReference>
<dbReference type="InterPro" id="IPR017978">
    <property type="entry name" value="GPCR_3_C"/>
</dbReference>
<dbReference type="GO" id="GO:0004930">
    <property type="term" value="F:G protein-coupled receptor activity"/>
    <property type="evidence" value="ECO:0007669"/>
    <property type="project" value="UniProtKB-KW"/>
</dbReference>
<keyword evidence="15" id="KW-1185">Reference proteome</keyword>
<dbReference type="Pfam" id="PF07562">
    <property type="entry name" value="NCD3G"/>
    <property type="match status" value="1"/>
</dbReference>
<evidence type="ECO:0000256" key="2">
    <source>
        <dbReference type="ARBA" id="ARBA00007242"/>
    </source>
</evidence>
<keyword evidence="11" id="KW-0807">Transducer</keyword>
<proteinExistence type="inferred from homology"/>
<evidence type="ECO:0000256" key="4">
    <source>
        <dbReference type="ARBA" id="ARBA00022692"/>
    </source>
</evidence>
<dbReference type="Pfam" id="PF00003">
    <property type="entry name" value="7tm_3"/>
    <property type="match status" value="1"/>
</dbReference>
<evidence type="ECO:0000256" key="13">
    <source>
        <dbReference type="SAM" id="Phobius"/>
    </source>
</evidence>
<evidence type="ECO:0000259" key="14">
    <source>
        <dbReference type="PROSITE" id="PS50259"/>
    </source>
</evidence>
<dbReference type="Gene3D" id="3.40.50.2300">
    <property type="match status" value="2"/>
</dbReference>
<dbReference type="Gene3D" id="2.10.50.30">
    <property type="entry name" value="GPCR, family 3, nine cysteines domain"/>
    <property type="match status" value="1"/>
</dbReference>
<comment type="subcellular location">
    <subcellularLocation>
        <location evidence="1">Cell membrane</location>
        <topology evidence="1">Multi-pass membrane protein</topology>
    </subcellularLocation>
</comment>
<dbReference type="FunFam" id="3.40.50.2300:FF:000125">
    <property type="entry name" value="Vomeronasal 2, receptor 88"/>
    <property type="match status" value="1"/>
</dbReference>
<evidence type="ECO:0000256" key="9">
    <source>
        <dbReference type="ARBA" id="ARBA00023170"/>
    </source>
</evidence>
<dbReference type="PRINTS" id="PR00248">
    <property type="entry name" value="GPCRMGR"/>
</dbReference>
<dbReference type="GeneID" id="113830928"/>
<feature type="transmembrane region" description="Helical" evidence="13">
    <location>
        <begin position="714"/>
        <end position="738"/>
    </location>
</feature>
<dbReference type="InterPro" id="IPR000068">
    <property type="entry name" value="GPCR_3_Ca_sens_rcpt-rel"/>
</dbReference>
<feature type="transmembrane region" description="Helical" evidence="13">
    <location>
        <begin position="679"/>
        <end position="702"/>
    </location>
</feature>
<dbReference type="SUPFAM" id="SSF53822">
    <property type="entry name" value="Periplasmic binding protein-like I"/>
    <property type="match status" value="1"/>
</dbReference>
<accession>A0A9J7JRM8</accession>
<dbReference type="InterPro" id="IPR000337">
    <property type="entry name" value="GPCR_3"/>
</dbReference>
<dbReference type="InterPro" id="IPR028082">
    <property type="entry name" value="Peripla_BP_I"/>
</dbReference>
<name>A0A9J7JRM8_CRIGR</name>
<dbReference type="PANTHER" id="PTHR24061:SF545">
    <property type="entry name" value="VOMERONASAL 2, RECEPTOR 118-RELATED"/>
    <property type="match status" value="1"/>
</dbReference>
<dbReference type="PRINTS" id="PR01535">
    <property type="entry name" value="VOMERONASL2R"/>
</dbReference>
<keyword evidence="8 13" id="KW-0472">Membrane</keyword>
<dbReference type="InterPro" id="IPR004073">
    <property type="entry name" value="GPCR_3_vmron_rcpt_2"/>
</dbReference>
<reference evidence="15" key="2">
    <citation type="journal article" date="2020" name="Biotechnol. Bioeng.">
        <title>Chromosome-scale scaffolds for the Chinese hamster reference genome assembly to facilitate the study of the CHO epigenome.</title>
        <authorList>
            <person name="Hilliard W."/>
            <person name="MacDonald M."/>
            <person name="Lee K.H."/>
        </authorList>
    </citation>
    <scope>NUCLEOTIDE SEQUENCE [LARGE SCALE GENOMIC DNA]</scope>
    <source>
        <strain evidence="15">17A/GY</strain>
    </source>
</reference>
<evidence type="ECO:0000313" key="16">
    <source>
        <dbReference type="RefSeq" id="XP_027271853.1"/>
    </source>
</evidence>
<evidence type="ECO:0000256" key="12">
    <source>
        <dbReference type="ARBA" id="ARBA00076805"/>
    </source>
</evidence>
<evidence type="ECO:0000256" key="11">
    <source>
        <dbReference type="ARBA" id="ARBA00023224"/>
    </source>
</evidence>
<feature type="domain" description="G-protein coupled receptors family 3 profile" evidence="14">
    <location>
        <begin position="644"/>
        <end position="908"/>
    </location>
</feature>
<dbReference type="OrthoDB" id="5984008at2759"/>
<sequence length="916" mass="104480">MNPYMLESESQVKVWREESNEEAIQNKQAVVMSATQTQAMVFSKVTVDHDEIIEVGKKEGWEMIHEMCLDKRNPTTYMNGDIILGAFIPIYVTQELQHQFLTPFKEKPNLFDAMIGKWKNYQYLLTLYFAIEEINKDAHLLPNVTLGFHLYNAFHTHRQTLEGLLMWLSERSEFIPNYKCKTQHKALGIIAGIRPEFSAAIGTLLELYKIPQVSFSLLLQITYGLFHSVLSDKDTFQSLYQISPQEKALTQGVIFLLLYFGWKWVGLIVADDIHGREFLSDLTAELASEDICVAFTETIPTYMKVDFLFEVGMVDLSQHTKVNVYVFYGDIDDVTIFYIENEIISKRKKMWIMAKPNFVYLQSVFYKWIGLMSFFEGSFSFSKKRNIPGFKHFIEALTPSQYPSDIYFHKFWLDNFHCSPSPLLCGGPELCPLNISLKNKQEIQVVMITSEPSVSIWNAVYAVAHALHEMLLSKTEIDSHKDINQDRLLPWQLHPFLRKIQFTNAAGDQICFDEKKNPMEKYDIQNFVGYTNHDSFVVKVGEFVSKSPQDKGLFINEVLIKWPSNFNQNPQSVCSESCGPGFWKLTEEGRPACCFSCVFCPERHISNQTDQQECIPCPIQEYPNPERNNCLPKSMTFLSLEDSLGLALVCVALCFSVSTAVVLGIFLKHQDSPIVKANNRTLSFILLISLLLCFLCSFLFIGQPSTASCILQQITFALVFTLLLSTVLAKTITVVLAFKVVKLGRTMRRLFVSGIYNSVIPICFLMQLILLGVWMGTSPPYIQADAHSEHSYIIILCNKGSVTAFYCVLAYLGILALGSFTVAFLARNLPDTFNESKFLTFSMLVFCSVWVTFLPVYHSTKNKAMVAVEVFSILASSAGLLGCIFIPKCYIILLRPDKNSLKCFKNKTKYRHNRLF</sequence>
<dbReference type="FunFam" id="3.40.50.2300:FF:000388">
    <property type="entry name" value="Vomeronasal 2, receptor 23"/>
    <property type="match status" value="1"/>
</dbReference>
<dbReference type="InterPro" id="IPR011500">
    <property type="entry name" value="GPCR_3_9-Cys_dom"/>
</dbReference>
<evidence type="ECO:0000256" key="3">
    <source>
        <dbReference type="ARBA" id="ARBA00022475"/>
    </source>
</evidence>
<dbReference type="CDD" id="cd15283">
    <property type="entry name" value="7tmC_V2R_pheromone"/>
    <property type="match status" value="1"/>
</dbReference>
<dbReference type="KEGG" id="cge:113830928"/>
<dbReference type="GO" id="GO:0051924">
    <property type="term" value="P:regulation of calcium ion transport"/>
    <property type="evidence" value="ECO:0007669"/>
    <property type="project" value="UniProtKB-ARBA"/>
</dbReference>
<dbReference type="InterPro" id="IPR001828">
    <property type="entry name" value="ANF_lig-bd_rcpt"/>
</dbReference>
<feature type="transmembrane region" description="Helical" evidence="13">
    <location>
        <begin position="803"/>
        <end position="826"/>
    </location>
</feature>
<evidence type="ECO:0000256" key="10">
    <source>
        <dbReference type="ARBA" id="ARBA00023180"/>
    </source>
</evidence>
<evidence type="ECO:0000256" key="1">
    <source>
        <dbReference type="ARBA" id="ARBA00004651"/>
    </source>
</evidence>
<evidence type="ECO:0000313" key="15">
    <source>
        <dbReference type="Proteomes" id="UP001108280"/>
    </source>
</evidence>
<dbReference type="GO" id="GO:0005886">
    <property type="term" value="C:plasma membrane"/>
    <property type="evidence" value="ECO:0007669"/>
    <property type="project" value="UniProtKB-SubCell"/>
</dbReference>
<keyword evidence="6 13" id="KW-1133">Transmembrane helix</keyword>
<evidence type="ECO:0000256" key="8">
    <source>
        <dbReference type="ARBA" id="ARBA00023136"/>
    </source>
</evidence>
<comment type="similarity">
    <text evidence="2">Belongs to the G-protein coupled receptor 3 family.</text>
</comment>
<organism evidence="15 16">
    <name type="scientific">Cricetulus griseus</name>
    <name type="common">Chinese hamster</name>
    <name type="synonym">Cricetulus barabensis griseus</name>
    <dbReference type="NCBI Taxonomy" id="10029"/>
    <lineage>
        <taxon>Eukaryota</taxon>
        <taxon>Metazoa</taxon>
        <taxon>Chordata</taxon>
        <taxon>Craniata</taxon>
        <taxon>Vertebrata</taxon>
        <taxon>Euteleostomi</taxon>
        <taxon>Mammalia</taxon>
        <taxon>Eutheria</taxon>
        <taxon>Euarchontoglires</taxon>
        <taxon>Glires</taxon>
        <taxon>Rodentia</taxon>
        <taxon>Myomorpha</taxon>
        <taxon>Muroidea</taxon>
        <taxon>Cricetidae</taxon>
        <taxon>Cricetinae</taxon>
        <taxon>Cricetulus</taxon>
    </lineage>
</organism>
<dbReference type="Proteomes" id="UP001108280">
    <property type="component" value="Chromosome 4"/>
</dbReference>
<protein>
    <recommendedName>
        <fullName evidence="12">Parathyroid cell calcium-sensing receptor</fullName>
    </recommendedName>
</protein>
<reference evidence="15" key="1">
    <citation type="journal article" date="2018" name="Biotechnol. Bioeng.">
        <title>A reference genome of the Chinese hamster based on a hybrid assembly strategy.</title>
        <authorList>
            <person name="Rupp O."/>
            <person name="MacDonald M.L."/>
            <person name="Li S."/>
            <person name="Dhiman H."/>
            <person name="Polson S."/>
            <person name="Griep S."/>
            <person name="Heffner K."/>
            <person name="Hernandez I."/>
            <person name="Brinkrolf K."/>
            <person name="Jadhav V."/>
            <person name="Samoudi M."/>
            <person name="Hao H."/>
            <person name="Kingham B."/>
            <person name="Goesmann A."/>
            <person name="Betenbaugh M.J."/>
            <person name="Lewis N.E."/>
            <person name="Borth N."/>
            <person name="Lee K.H."/>
        </authorList>
    </citation>
    <scope>NUCLEOTIDE SEQUENCE [LARGE SCALE GENOMIC DNA]</scope>
    <source>
        <strain evidence="15">17A/GY</strain>
    </source>
</reference>
<feature type="transmembrane region" description="Helical" evidence="13">
    <location>
        <begin position="870"/>
        <end position="893"/>
    </location>
</feature>
<keyword evidence="5" id="KW-0732">Signal</keyword>